<evidence type="ECO:0000256" key="1">
    <source>
        <dbReference type="SAM" id="MobiDB-lite"/>
    </source>
</evidence>
<accession>A0A9P5MXJ2</accession>
<sequence length="1334" mass="148355">MLNLVRAFTGAPASTFHCLSLSTESLLLYPSSDTVIILDAISLRLVRTLAFSQVFPGRDHASARITSVAVDSALKLVVSASGPRLAVWSLSGVSARTWLVHSSLLLPDDKYVTALDCSSGLLAVATQSTLSVYTLIMENDLPTWSCKWIRSSQALHSIYFSPSLVYLATTLEQADVVGIILTTSGRQIQTITHPRPVTNVMWRSAQASSRPSTSDSPVLYTVTRGATLRIFIPVLDSPQYLQLHATLDLSQTAPSLPPGNHSPNVFPLSREVLRGVLKTVLADSSDANDPKLRRLQEICDGGWDMFMQVFPDNSLTIRAVAASTLPSVDRRPPTLLEQLTLLQNVAVSLPHVPSSLHIVPGPTKRTLALVSAHPLSVHVLEPLNFFDSCSDGLTLRDRIHEYVPDEDSYIKQFVRTPDGKGLAVVRETGGEAWIVRGLGTVLQRAGRWTAADYARRSLATFSTATCILTLHAIPKLTLPLPPISSLFSLPPRSAAPYECIYAVTTEPIPSICHIHAVTGETPSLTLISQTALPLSSPSVFILPVDPMGGVSSRGPAVMERDVLLSVGNDGELRFWVPEEKRIGWRCTGRVRTGRTNLRMARCSSAKKTVLIVPRADGEELTIWDSKESEFSSGLEYAMTLGSSDQVHDLDWNSTSDGQSILAVGFAYRVEILCHQRMTYFDDGPSWGIIKRIEIENQLSHPISDSIWLAYGTLLIGSGHQMCLYGLPRQLEREDSEEGLFEYVARLNGPLADYHPQMLLQCLLWDKLDVVKTILVNLSHDVERWHEQRNDNFKSSTLPIDHYFRKSPISGLVTNSHRRRYSSLFMGTDDTEDTDESDDQCFSRSLIERLLGRLEAFPLPQLTPNEHAHLLVLIQAMLEVDDSRRALDANGFRYLISMRSFYILNKRASEPSSPESRGAIGRRTGWRARLRYRDIIWAFHSESHGLLLSASLAACQGKMTWNDARAQGVFLWLNSIESMRSHMEVIARTEYMAGDSHDPVASSLFYFALGKHKLVQGLWRQAAWHKEQAIMLQFLSNDFTQPRWRTAALKNAYALLSKRRFEYAAAFFVLGGSLKDAVNVCLRHLDDVQLAVALARVIEGRDDGPVLRGVLYENIIPLAFKKGNRWLGSWAFWLLNRRDLAVRILVTPLQDVASALDVPITELGDPHYDDPSLALLFSELKSKTLQTAKGTSEISGHTEFNFVLQIARVFTRMGCHALALDLVRSWSFDRPTLDTHDRVQQSGPPSPTTARRMHALEPAMRRRSSIMIDMDLFTAPPTRRPSPEPRGAGEPPAPLMNETINEEGDLFARKAGLGSLLKTAKQDIQVPDFDIDSFF</sequence>
<reference evidence="3" key="1">
    <citation type="submission" date="2019-10" db="EMBL/GenBank/DDBJ databases">
        <authorList>
            <consortium name="DOE Joint Genome Institute"/>
            <person name="Kuo A."/>
            <person name="Miyauchi S."/>
            <person name="Kiss E."/>
            <person name="Drula E."/>
            <person name="Kohler A."/>
            <person name="Sanchez-Garcia M."/>
            <person name="Andreopoulos B."/>
            <person name="Barry K.W."/>
            <person name="Bonito G."/>
            <person name="Buee M."/>
            <person name="Carver A."/>
            <person name="Chen C."/>
            <person name="Cichocki N."/>
            <person name="Clum A."/>
            <person name="Culley D."/>
            <person name="Crous P.W."/>
            <person name="Fauchery L."/>
            <person name="Girlanda M."/>
            <person name="Hayes R."/>
            <person name="Keri Z."/>
            <person name="LaButti K."/>
            <person name="Lipzen A."/>
            <person name="Lombard V."/>
            <person name="Magnuson J."/>
            <person name="Maillard F."/>
            <person name="Morin E."/>
            <person name="Murat C."/>
            <person name="Nolan M."/>
            <person name="Ohm R."/>
            <person name="Pangilinan J."/>
            <person name="Pereira M."/>
            <person name="Perotto S."/>
            <person name="Peter M."/>
            <person name="Riley R."/>
            <person name="Sitrit Y."/>
            <person name="Stielow B."/>
            <person name="Szollosi G."/>
            <person name="Zifcakova L."/>
            <person name="Stursova M."/>
            <person name="Spatafora J.W."/>
            <person name="Tedersoo L."/>
            <person name="Vaario L.-M."/>
            <person name="Yamada A."/>
            <person name="Yan M."/>
            <person name="Wang P."/>
            <person name="Xu J."/>
            <person name="Bruns T."/>
            <person name="Baldrian P."/>
            <person name="Vilgalys R."/>
            <person name="Henrissat B."/>
            <person name="Grigoriev I.V."/>
            <person name="Hibbett D."/>
            <person name="Nagy L.G."/>
            <person name="Martin F.M."/>
        </authorList>
    </citation>
    <scope>NUCLEOTIDE SEQUENCE</scope>
    <source>
        <strain evidence="3">Prilba</strain>
    </source>
</reference>
<name>A0A9P5MXJ2_9AGAM</name>
<gene>
    <name evidence="3" type="ORF">DFH94DRAFT_630130</name>
</gene>
<reference evidence="3" key="2">
    <citation type="journal article" date="2020" name="Nat. Commun.">
        <title>Large-scale genome sequencing of mycorrhizal fungi provides insights into the early evolution of symbiotic traits.</title>
        <authorList>
            <person name="Miyauchi S."/>
            <person name="Kiss E."/>
            <person name="Kuo A."/>
            <person name="Drula E."/>
            <person name="Kohler A."/>
            <person name="Sanchez-Garcia M."/>
            <person name="Morin E."/>
            <person name="Andreopoulos B."/>
            <person name="Barry K.W."/>
            <person name="Bonito G."/>
            <person name="Buee M."/>
            <person name="Carver A."/>
            <person name="Chen C."/>
            <person name="Cichocki N."/>
            <person name="Clum A."/>
            <person name="Culley D."/>
            <person name="Crous P.W."/>
            <person name="Fauchery L."/>
            <person name="Girlanda M."/>
            <person name="Hayes R.D."/>
            <person name="Keri Z."/>
            <person name="LaButti K."/>
            <person name="Lipzen A."/>
            <person name="Lombard V."/>
            <person name="Magnuson J."/>
            <person name="Maillard F."/>
            <person name="Murat C."/>
            <person name="Nolan M."/>
            <person name="Ohm R.A."/>
            <person name="Pangilinan J."/>
            <person name="Pereira M.F."/>
            <person name="Perotto S."/>
            <person name="Peter M."/>
            <person name="Pfister S."/>
            <person name="Riley R."/>
            <person name="Sitrit Y."/>
            <person name="Stielow J.B."/>
            <person name="Szollosi G."/>
            <person name="Zifcakova L."/>
            <person name="Stursova M."/>
            <person name="Spatafora J.W."/>
            <person name="Tedersoo L."/>
            <person name="Vaario L.M."/>
            <person name="Yamada A."/>
            <person name="Yan M."/>
            <person name="Wang P."/>
            <person name="Xu J."/>
            <person name="Bruns T."/>
            <person name="Baldrian P."/>
            <person name="Vilgalys R."/>
            <person name="Dunand C."/>
            <person name="Henrissat B."/>
            <person name="Grigoriev I.V."/>
            <person name="Hibbett D."/>
            <person name="Nagy L.G."/>
            <person name="Martin F.M."/>
        </authorList>
    </citation>
    <scope>NUCLEOTIDE SEQUENCE</scope>
    <source>
        <strain evidence="3">Prilba</strain>
    </source>
</reference>
<dbReference type="PANTHER" id="PTHR13950:SF9">
    <property type="entry name" value="RABCONNECTIN-3A"/>
    <property type="match status" value="1"/>
</dbReference>
<dbReference type="InterPro" id="IPR015943">
    <property type="entry name" value="WD40/YVTN_repeat-like_dom_sf"/>
</dbReference>
<dbReference type="GO" id="GO:0043291">
    <property type="term" value="C:RAVE complex"/>
    <property type="evidence" value="ECO:0007669"/>
    <property type="project" value="TreeGrafter"/>
</dbReference>
<dbReference type="SUPFAM" id="SSF50978">
    <property type="entry name" value="WD40 repeat-like"/>
    <property type="match status" value="2"/>
</dbReference>
<dbReference type="PANTHER" id="PTHR13950">
    <property type="entry name" value="RABCONNECTIN-RELATED"/>
    <property type="match status" value="1"/>
</dbReference>
<comment type="caution">
    <text evidence="3">The sequence shown here is derived from an EMBL/GenBank/DDBJ whole genome shotgun (WGS) entry which is preliminary data.</text>
</comment>
<dbReference type="InterPro" id="IPR052208">
    <property type="entry name" value="DmX-like/RAVE_component"/>
</dbReference>
<proteinExistence type="predicted"/>
<dbReference type="Gene3D" id="2.130.10.10">
    <property type="entry name" value="YVTN repeat-like/Quinoprotein amine dehydrogenase"/>
    <property type="match status" value="1"/>
</dbReference>
<feature type="region of interest" description="Disordered" evidence="1">
    <location>
        <begin position="1273"/>
        <end position="1295"/>
    </location>
</feature>
<dbReference type="InterPro" id="IPR036322">
    <property type="entry name" value="WD40_repeat_dom_sf"/>
</dbReference>
<dbReference type="OrthoDB" id="342131at2759"/>
<dbReference type="InterPro" id="IPR022033">
    <property type="entry name" value="Rav1p_C"/>
</dbReference>
<evidence type="ECO:0000313" key="4">
    <source>
        <dbReference type="Proteomes" id="UP000759537"/>
    </source>
</evidence>
<dbReference type="Pfam" id="PF12234">
    <property type="entry name" value="Rav1p_C"/>
    <property type="match status" value="1"/>
</dbReference>
<dbReference type="Proteomes" id="UP000759537">
    <property type="component" value="Unassembled WGS sequence"/>
</dbReference>
<organism evidence="3 4">
    <name type="scientific">Russula ochroleuca</name>
    <dbReference type="NCBI Taxonomy" id="152965"/>
    <lineage>
        <taxon>Eukaryota</taxon>
        <taxon>Fungi</taxon>
        <taxon>Dikarya</taxon>
        <taxon>Basidiomycota</taxon>
        <taxon>Agaricomycotina</taxon>
        <taxon>Agaricomycetes</taxon>
        <taxon>Russulales</taxon>
        <taxon>Russulaceae</taxon>
        <taxon>Russula</taxon>
    </lineage>
</organism>
<feature type="domain" description="RAVE complex protein Rav1 C-terminal" evidence="2">
    <location>
        <begin position="578"/>
        <end position="1221"/>
    </location>
</feature>
<keyword evidence="4" id="KW-1185">Reference proteome</keyword>
<dbReference type="EMBL" id="WHVB01000007">
    <property type="protein sequence ID" value="KAF8481066.1"/>
    <property type="molecule type" value="Genomic_DNA"/>
</dbReference>
<dbReference type="GO" id="GO:0007035">
    <property type="term" value="P:vacuolar acidification"/>
    <property type="evidence" value="ECO:0007669"/>
    <property type="project" value="TreeGrafter"/>
</dbReference>
<protein>
    <submittedName>
        <fullName evidence="3">WD repeat-containing protein</fullName>
    </submittedName>
</protein>
<evidence type="ECO:0000313" key="3">
    <source>
        <dbReference type="EMBL" id="KAF8481066.1"/>
    </source>
</evidence>
<evidence type="ECO:0000259" key="2">
    <source>
        <dbReference type="Pfam" id="PF12234"/>
    </source>
</evidence>